<gene>
    <name evidence="1" type="ORF">Nepgr_006494</name>
</gene>
<name>A0AAD3S544_NEPGR</name>
<dbReference type="Proteomes" id="UP001279734">
    <property type="component" value="Unassembled WGS sequence"/>
</dbReference>
<comment type="caution">
    <text evidence="1">The sequence shown here is derived from an EMBL/GenBank/DDBJ whole genome shotgun (WGS) entry which is preliminary data.</text>
</comment>
<sequence length="206" mass="23487">MSFLKNAMKRKHSFIQFFATTGILLLSVRSLGQKYRIHDLQEDIFSLKEEHQSLSDRMMHIKSSLLHESSLDTTGLFASRLRILFGDDEGPSVVADSYFFIWHWHLILAQIYGVGVRLAAPITFPGNVHWVLGSILPPQNRTSNGLAIKVDTLCRCHRFPEIEDDHKGINMICFIYGSYGHGNTWLYLVREFTILGSVAIQFTLTS</sequence>
<accession>A0AAD3S544</accession>
<dbReference type="PANTHER" id="PTHR36316">
    <property type="entry name" value="OS06G0213900 PROTEIN"/>
    <property type="match status" value="1"/>
</dbReference>
<keyword evidence="2" id="KW-1185">Reference proteome</keyword>
<evidence type="ECO:0000313" key="2">
    <source>
        <dbReference type="Proteomes" id="UP001279734"/>
    </source>
</evidence>
<evidence type="ECO:0000313" key="1">
    <source>
        <dbReference type="EMBL" id="GMH04654.1"/>
    </source>
</evidence>
<organism evidence="1 2">
    <name type="scientific">Nepenthes gracilis</name>
    <name type="common">Slender pitcher plant</name>
    <dbReference type="NCBI Taxonomy" id="150966"/>
    <lineage>
        <taxon>Eukaryota</taxon>
        <taxon>Viridiplantae</taxon>
        <taxon>Streptophyta</taxon>
        <taxon>Embryophyta</taxon>
        <taxon>Tracheophyta</taxon>
        <taxon>Spermatophyta</taxon>
        <taxon>Magnoliopsida</taxon>
        <taxon>eudicotyledons</taxon>
        <taxon>Gunneridae</taxon>
        <taxon>Pentapetalae</taxon>
        <taxon>Caryophyllales</taxon>
        <taxon>Nepenthaceae</taxon>
        <taxon>Nepenthes</taxon>
    </lineage>
</organism>
<dbReference type="EMBL" id="BSYO01000005">
    <property type="protein sequence ID" value="GMH04654.1"/>
    <property type="molecule type" value="Genomic_DNA"/>
</dbReference>
<proteinExistence type="predicted"/>
<dbReference type="PANTHER" id="PTHR36316:SF1">
    <property type="entry name" value="OS06G0213900 PROTEIN"/>
    <property type="match status" value="1"/>
</dbReference>
<protein>
    <submittedName>
        <fullName evidence="1">Uncharacterized protein</fullName>
    </submittedName>
</protein>
<reference evidence="1" key="1">
    <citation type="submission" date="2023-05" db="EMBL/GenBank/DDBJ databases">
        <title>Nepenthes gracilis genome sequencing.</title>
        <authorList>
            <person name="Fukushima K."/>
        </authorList>
    </citation>
    <scope>NUCLEOTIDE SEQUENCE</scope>
    <source>
        <strain evidence="1">SING2019-196</strain>
    </source>
</reference>
<dbReference type="AlphaFoldDB" id="A0AAD3S544"/>